<proteinExistence type="predicted"/>
<keyword evidence="2" id="KW-1185">Reference proteome</keyword>
<dbReference type="Proteomes" id="UP001301728">
    <property type="component" value="Unassembled WGS sequence"/>
</dbReference>
<gene>
    <name evidence="1" type="ORF">VB854_23540</name>
</gene>
<sequence length="46" mass="5251">MIRYGKDTAIEDGVLVWVSGKEAGIYRIAEMIAQPEKLDNIRDRND</sequence>
<comment type="caution">
    <text evidence="1">The sequence shown here is derived from an EMBL/GenBank/DDBJ whole genome shotgun (WGS) entry which is preliminary data.</text>
</comment>
<protein>
    <submittedName>
        <fullName evidence="1">Uncharacterized protein</fullName>
    </submittedName>
</protein>
<evidence type="ECO:0000313" key="1">
    <source>
        <dbReference type="EMBL" id="MEA5521918.1"/>
    </source>
</evidence>
<accession>A0ABU5U3Z7</accession>
<evidence type="ECO:0000313" key="2">
    <source>
        <dbReference type="Proteomes" id="UP001301728"/>
    </source>
</evidence>
<organism evidence="1 2">
    <name type="scientific">Limnoraphis robusta CCNP1315</name>
    <dbReference type="NCBI Taxonomy" id="3110306"/>
    <lineage>
        <taxon>Bacteria</taxon>
        <taxon>Bacillati</taxon>
        <taxon>Cyanobacteriota</taxon>
        <taxon>Cyanophyceae</taxon>
        <taxon>Oscillatoriophycideae</taxon>
        <taxon>Oscillatoriales</taxon>
        <taxon>Sirenicapillariaceae</taxon>
        <taxon>Limnoraphis</taxon>
    </lineage>
</organism>
<dbReference type="RefSeq" id="WP_323273354.1">
    <property type="nucleotide sequence ID" value="NZ_JAYGHT010000141.1"/>
</dbReference>
<name>A0ABU5U3Z7_9CYAN</name>
<reference evidence="1 2" key="1">
    <citation type="submission" date="2023-12" db="EMBL/GenBank/DDBJ databases">
        <title>Baltic Sea Cyanobacteria.</title>
        <authorList>
            <person name="Delbaje E."/>
            <person name="Fewer D.P."/>
            <person name="Shishido T.K."/>
        </authorList>
    </citation>
    <scope>NUCLEOTIDE SEQUENCE [LARGE SCALE GENOMIC DNA]</scope>
    <source>
        <strain evidence="1 2">CCNP 1315</strain>
    </source>
</reference>
<dbReference type="EMBL" id="JAYGHT010000141">
    <property type="protein sequence ID" value="MEA5521918.1"/>
    <property type="molecule type" value="Genomic_DNA"/>
</dbReference>